<keyword evidence="1" id="KW-0812">Transmembrane</keyword>
<sequence length="68" mass="7665">MFKHNVGNVDRIIRVIAGVVLLALFFVYPDASWRWFTLIGIVPLVTGLFATCPLYSIFGLNTCPLKHE</sequence>
<keyword evidence="1" id="KW-0472">Membrane</keyword>
<feature type="domain" description="Inner membrane protein YgaP-like transmembrane" evidence="2">
    <location>
        <begin position="3"/>
        <end position="65"/>
    </location>
</feature>
<feature type="transmembrane region" description="Helical" evidence="1">
    <location>
        <begin position="12"/>
        <end position="29"/>
    </location>
</feature>
<gene>
    <name evidence="3" type="ORF">MNBD_ALPHA12-2272</name>
</gene>
<dbReference type="AlphaFoldDB" id="A0A3B0TZI7"/>
<dbReference type="EMBL" id="UOEO01000236">
    <property type="protein sequence ID" value="VAW23438.1"/>
    <property type="molecule type" value="Genomic_DNA"/>
</dbReference>
<proteinExistence type="predicted"/>
<organism evidence="3">
    <name type="scientific">hydrothermal vent metagenome</name>
    <dbReference type="NCBI Taxonomy" id="652676"/>
    <lineage>
        <taxon>unclassified sequences</taxon>
        <taxon>metagenomes</taxon>
        <taxon>ecological metagenomes</taxon>
    </lineage>
</organism>
<accession>A0A3B0TZI7</accession>
<evidence type="ECO:0000313" key="3">
    <source>
        <dbReference type="EMBL" id="VAW23438.1"/>
    </source>
</evidence>
<name>A0A3B0TZI7_9ZZZZ</name>
<protein>
    <recommendedName>
        <fullName evidence="2">Inner membrane protein YgaP-like transmembrane domain-containing protein</fullName>
    </recommendedName>
</protein>
<reference evidence="3" key="1">
    <citation type="submission" date="2018-06" db="EMBL/GenBank/DDBJ databases">
        <authorList>
            <person name="Zhirakovskaya E."/>
        </authorList>
    </citation>
    <scope>NUCLEOTIDE SEQUENCE</scope>
</reference>
<feature type="transmembrane region" description="Helical" evidence="1">
    <location>
        <begin position="35"/>
        <end position="58"/>
    </location>
</feature>
<dbReference type="Pfam" id="PF11127">
    <property type="entry name" value="YgaP-like_TM"/>
    <property type="match status" value="1"/>
</dbReference>
<dbReference type="InterPro" id="IPR021309">
    <property type="entry name" value="YgaP-like_TM"/>
</dbReference>
<evidence type="ECO:0000259" key="2">
    <source>
        <dbReference type="Pfam" id="PF11127"/>
    </source>
</evidence>
<evidence type="ECO:0000256" key="1">
    <source>
        <dbReference type="SAM" id="Phobius"/>
    </source>
</evidence>
<keyword evidence="1" id="KW-1133">Transmembrane helix</keyword>